<dbReference type="InterPro" id="IPR004468">
    <property type="entry name" value="CTP_synthase"/>
</dbReference>
<dbReference type="EMBL" id="CP000783">
    <property type="protein sequence ID" value="ABU77431.1"/>
    <property type="molecule type" value="Genomic_DNA"/>
</dbReference>
<evidence type="ECO:0000256" key="6">
    <source>
        <dbReference type="ARBA" id="ARBA00022840"/>
    </source>
</evidence>
<evidence type="ECO:0000256" key="1">
    <source>
        <dbReference type="ARBA" id="ARBA00005171"/>
    </source>
</evidence>
<evidence type="ECO:0000313" key="11">
    <source>
        <dbReference type="EMBL" id="ABU77431.1"/>
    </source>
</evidence>
<dbReference type="PANTHER" id="PTHR11550:SF0">
    <property type="entry name" value="CTP SYNTHASE-RELATED"/>
    <property type="match status" value="1"/>
</dbReference>
<evidence type="ECO:0000256" key="4">
    <source>
        <dbReference type="ARBA" id="ARBA00022598"/>
    </source>
</evidence>
<dbReference type="Gene3D" id="3.40.50.880">
    <property type="match status" value="1"/>
</dbReference>
<dbReference type="HOGENOM" id="CLU_081279_0_0_6"/>
<evidence type="ECO:0000256" key="3">
    <source>
        <dbReference type="ARBA" id="ARBA00012291"/>
    </source>
</evidence>
<keyword evidence="5" id="KW-0547">Nucleotide-binding</keyword>
<dbReference type="PROSITE" id="PS51273">
    <property type="entry name" value="GATASE_TYPE_1"/>
    <property type="match status" value="1"/>
</dbReference>
<evidence type="ECO:0000259" key="10">
    <source>
        <dbReference type="Pfam" id="PF00117"/>
    </source>
</evidence>
<gene>
    <name evidence="11" type="ordered locus">ESA_02182</name>
</gene>
<dbReference type="InterPro" id="IPR017926">
    <property type="entry name" value="GATASE"/>
</dbReference>
<dbReference type="AlphaFoldDB" id="A7MN89"/>
<accession>A7MN89</accession>
<dbReference type="GO" id="GO:0019856">
    <property type="term" value="P:pyrimidine nucleobase biosynthetic process"/>
    <property type="evidence" value="ECO:0007669"/>
    <property type="project" value="TreeGrafter"/>
</dbReference>
<dbReference type="GO" id="GO:0003883">
    <property type="term" value="F:CTP synthase activity"/>
    <property type="evidence" value="ECO:0007669"/>
    <property type="project" value="UniProtKB-EC"/>
</dbReference>
<protein>
    <recommendedName>
        <fullName evidence="3">CTP synthase (glutamine hydrolyzing)</fullName>
        <ecNumber evidence="3">6.3.4.2</ecNumber>
    </recommendedName>
</protein>
<reference evidence="11 12" key="1">
    <citation type="journal article" date="2010" name="PLoS ONE">
        <title>Genome sequence of Cronobacter sakazakii BAA-894 and comparative genomic hybridization analysis with other Cronobacter species.</title>
        <authorList>
            <person name="Kucerova E."/>
            <person name="Clifton S.W."/>
            <person name="Xia X.Q."/>
            <person name="Long F."/>
            <person name="Porwollik S."/>
            <person name="Fulton L."/>
            <person name="Fronick C."/>
            <person name="Minx P."/>
            <person name="Kyung K."/>
            <person name="Warren W."/>
            <person name="Fulton R."/>
            <person name="Feng D."/>
            <person name="Wollam A."/>
            <person name="Shah N."/>
            <person name="Bhonagiri V."/>
            <person name="Nash W.E."/>
            <person name="Hallsworth-Pepin K."/>
            <person name="Wilson R.K."/>
            <person name="McClelland M."/>
            <person name="Forsythe S.J."/>
        </authorList>
    </citation>
    <scope>NUCLEOTIDE SEQUENCE [LARGE SCALE GENOMIC DNA]</scope>
    <source>
        <strain evidence="11 12">ATCC BAA-894</strain>
    </source>
</reference>
<comment type="similarity">
    <text evidence="2">Belongs to the CTP synthase family.</text>
</comment>
<sequence>MALSLLILGVVSQRADRYADAPYVVCDSFRHKENPMETSPLTSTLRIALVGDYNSATVAHQAIPLAIDDAAAVLELTADYDWLPTKDIKSPEDLVGYDAIWVVPGSPYENEDGAFIAIRYARENAIPFLGTCGGFQHAVIEYARNVLGWSDANHGETAQGGRLVIAPLSCSLVEQTGEVELRPHTLIARAYGREEIAESYHCNFGVAPEFVEAISKEALKITGWDNEGDVRAVELTTHPFFVATLFQHERGALAGCPVPLVREFLRAARR</sequence>
<dbReference type="Pfam" id="PF00117">
    <property type="entry name" value="GATase"/>
    <property type="match status" value="1"/>
</dbReference>
<name>A7MN89_CROS8</name>
<keyword evidence="12" id="KW-1185">Reference proteome</keyword>
<dbReference type="Proteomes" id="UP000000260">
    <property type="component" value="Chromosome"/>
</dbReference>
<evidence type="ECO:0000256" key="8">
    <source>
        <dbReference type="ARBA" id="ARBA00022975"/>
    </source>
</evidence>
<organism evidence="11 12">
    <name type="scientific">Cronobacter sakazakii (strain ATCC BAA-894)</name>
    <name type="common">Enterobacter sakazakii</name>
    <dbReference type="NCBI Taxonomy" id="290339"/>
    <lineage>
        <taxon>Bacteria</taxon>
        <taxon>Pseudomonadati</taxon>
        <taxon>Pseudomonadota</taxon>
        <taxon>Gammaproteobacteria</taxon>
        <taxon>Enterobacterales</taxon>
        <taxon>Enterobacteriaceae</taxon>
        <taxon>Cronobacter</taxon>
    </lineage>
</organism>
<dbReference type="GO" id="GO:0005829">
    <property type="term" value="C:cytosol"/>
    <property type="evidence" value="ECO:0007669"/>
    <property type="project" value="TreeGrafter"/>
</dbReference>
<proteinExistence type="inferred from homology"/>
<keyword evidence="6" id="KW-0067">ATP-binding</keyword>
<dbReference type="GO" id="GO:0005524">
    <property type="term" value="F:ATP binding"/>
    <property type="evidence" value="ECO:0007669"/>
    <property type="project" value="UniProtKB-KW"/>
</dbReference>
<feature type="domain" description="Glutamine amidotransferase" evidence="10">
    <location>
        <begin position="76"/>
        <end position="241"/>
    </location>
</feature>
<dbReference type="UniPathway" id="UPA00159">
    <property type="reaction ID" value="UER00277"/>
</dbReference>
<dbReference type="GO" id="GO:0044210">
    <property type="term" value="P:'de novo' CTP biosynthetic process"/>
    <property type="evidence" value="ECO:0007669"/>
    <property type="project" value="UniProtKB-UniPathway"/>
</dbReference>
<keyword evidence="8" id="KW-0665">Pyrimidine biosynthesis</keyword>
<keyword evidence="4" id="KW-0436">Ligase</keyword>
<dbReference type="PANTHER" id="PTHR11550">
    <property type="entry name" value="CTP SYNTHASE"/>
    <property type="match status" value="1"/>
</dbReference>
<comment type="pathway">
    <text evidence="1">Pyrimidine metabolism; CTP biosynthesis via de novo pathway; CTP from UDP: step 2/2.</text>
</comment>
<evidence type="ECO:0000256" key="9">
    <source>
        <dbReference type="ARBA" id="ARBA00047781"/>
    </source>
</evidence>
<dbReference type="NCBIfam" id="NF004836">
    <property type="entry name" value="PRK06186.1"/>
    <property type="match status" value="1"/>
</dbReference>
<evidence type="ECO:0000256" key="5">
    <source>
        <dbReference type="ARBA" id="ARBA00022741"/>
    </source>
</evidence>
<dbReference type="InterPro" id="IPR029062">
    <property type="entry name" value="Class_I_gatase-like"/>
</dbReference>
<evidence type="ECO:0000256" key="7">
    <source>
        <dbReference type="ARBA" id="ARBA00022962"/>
    </source>
</evidence>
<comment type="catalytic activity">
    <reaction evidence="9">
        <text>UTP + L-glutamine + ATP + H2O = CTP + L-glutamate + ADP + phosphate + 2 H(+)</text>
        <dbReference type="Rhea" id="RHEA:26426"/>
        <dbReference type="ChEBI" id="CHEBI:15377"/>
        <dbReference type="ChEBI" id="CHEBI:15378"/>
        <dbReference type="ChEBI" id="CHEBI:29985"/>
        <dbReference type="ChEBI" id="CHEBI:30616"/>
        <dbReference type="ChEBI" id="CHEBI:37563"/>
        <dbReference type="ChEBI" id="CHEBI:43474"/>
        <dbReference type="ChEBI" id="CHEBI:46398"/>
        <dbReference type="ChEBI" id="CHEBI:58359"/>
        <dbReference type="ChEBI" id="CHEBI:456216"/>
        <dbReference type="EC" id="6.3.4.2"/>
    </reaction>
</comment>
<keyword evidence="7" id="KW-0315">Glutamine amidotransferase</keyword>
<dbReference type="EC" id="6.3.4.2" evidence="3"/>
<evidence type="ECO:0000256" key="2">
    <source>
        <dbReference type="ARBA" id="ARBA00007533"/>
    </source>
</evidence>
<dbReference type="SUPFAM" id="SSF52317">
    <property type="entry name" value="Class I glutamine amidotransferase-like"/>
    <property type="match status" value="1"/>
</dbReference>
<dbReference type="KEGG" id="esa:ESA_02182"/>
<evidence type="ECO:0000313" key="12">
    <source>
        <dbReference type="Proteomes" id="UP000000260"/>
    </source>
</evidence>
<dbReference type="GO" id="GO:0042802">
    <property type="term" value="F:identical protein binding"/>
    <property type="evidence" value="ECO:0007669"/>
    <property type="project" value="TreeGrafter"/>
</dbReference>